<dbReference type="GO" id="GO:0016556">
    <property type="term" value="P:mRNA modification"/>
    <property type="evidence" value="ECO:0007669"/>
    <property type="project" value="UniProtKB-UniRule"/>
</dbReference>
<evidence type="ECO:0000313" key="6">
    <source>
        <dbReference type="EMBL" id="KAF6371060.1"/>
    </source>
</evidence>
<feature type="transmembrane region" description="Helical" evidence="4">
    <location>
        <begin position="12"/>
        <end position="30"/>
    </location>
</feature>
<dbReference type="InterPro" id="IPR050851">
    <property type="entry name" value="mRNA_Cap_2O-Ribose_MeTrfase"/>
</dbReference>
<keyword evidence="3" id="KW-0949">S-adenosyl-L-methionine</keyword>
<gene>
    <name evidence="6" type="ORF">mMyoMyo1_020057</name>
</gene>
<dbReference type="GO" id="GO:0004483">
    <property type="term" value="F:methyltransferase cap1 activity"/>
    <property type="evidence" value="ECO:0007669"/>
    <property type="project" value="UniProtKB-UniRule"/>
</dbReference>
<dbReference type="PANTHER" id="PTHR16121">
    <property type="entry name" value="CAP-SPECIFIC MRNA (NUCLEOSIDE-2'-O-)-METHYLTRANSFERASE 1-RELATED"/>
    <property type="match status" value="1"/>
</dbReference>
<dbReference type="GO" id="GO:0005634">
    <property type="term" value="C:nucleus"/>
    <property type="evidence" value="ECO:0007669"/>
    <property type="project" value="UniProtKB-SubCell"/>
</dbReference>
<dbReference type="PANTHER" id="PTHR16121:SF0">
    <property type="entry name" value="CAP-SPECIFIC MRNA (NUCLEOSIDE-2'-O-)-METHYLTRANSFERASE 1"/>
    <property type="match status" value="1"/>
</dbReference>
<keyword evidence="3" id="KW-0489">Methyltransferase</keyword>
<protein>
    <recommendedName>
        <fullName evidence="3">Cap-specific mRNA (nucleoside-2'-O-)-methyltransferase 1</fullName>
        <ecNumber evidence="3">2.1.1.57</ecNumber>
    </recommendedName>
    <alternativeName>
        <fullName evidence="3">Cap1 2'O-ribose methyltransferase 1</fullName>
    </alternativeName>
</protein>
<evidence type="ECO:0000256" key="4">
    <source>
        <dbReference type="SAM" id="Phobius"/>
    </source>
</evidence>
<feature type="domain" description="G-patch" evidence="5">
    <location>
        <begin position="248"/>
        <end position="294"/>
    </location>
</feature>
<reference evidence="6 7" key="1">
    <citation type="journal article" date="2020" name="Nature">
        <title>Six reference-quality genomes reveal evolution of bat adaptations.</title>
        <authorList>
            <person name="Jebb D."/>
            <person name="Huang Z."/>
            <person name="Pippel M."/>
            <person name="Hughes G.M."/>
            <person name="Lavrichenko K."/>
            <person name="Devanna P."/>
            <person name="Winkler S."/>
            <person name="Jermiin L.S."/>
            <person name="Skirmuntt E.C."/>
            <person name="Katzourakis A."/>
            <person name="Burkitt-Gray L."/>
            <person name="Ray D.A."/>
            <person name="Sullivan K.A.M."/>
            <person name="Roscito J.G."/>
            <person name="Kirilenko B.M."/>
            <person name="Davalos L.M."/>
            <person name="Corthals A.P."/>
            <person name="Power M.L."/>
            <person name="Jones G."/>
            <person name="Ransome R.D."/>
            <person name="Dechmann D.K.N."/>
            <person name="Locatelli A.G."/>
            <person name="Puechmaille S.J."/>
            <person name="Fedrigo O."/>
            <person name="Jarvis E.D."/>
            <person name="Hiller M."/>
            <person name="Vernes S.C."/>
            <person name="Myers E.W."/>
            <person name="Teeling E.C."/>
        </authorList>
    </citation>
    <scope>NUCLEOTIDE SEQUENCE [LARGE SCALE GENOMIC DNA]</scope>
    <source>
        <strain evidence="6">MMyoMyo1</strain>
        <tissue evidence="6">Flight muscle</tissue>
    </source>
</reference>
<evidence type="ECO:0000256" key="2">
    <source>
        <dbReference type="ARBA" id="ARBA00023042"/>
    </source>
</evidence>
<organism evidence="6 7">
    <name type="scientific">Myotis myotis</name>
    <name type="common">Greater mouse-eared bat</name>
    <name type="synonym">Vespertilio myotis</name>
    <dbReference type="NCBI Taxonomy" id="51298"/>
    <lineage>
        <taxon>Eukaryota</taxon>
        <taxon>Metazoa</taxon>
        <taxon>Chordata</taxon>
        <taxon>Craniata</taxon>
        <taxon>Vertebrata</taxon>
        <taxon>Euteleostomi</taxon>
        <taxon>Mammalia</taxon>
        <taxon>Eutheria</taxon>
        <taxon>Laurasiatheria</taxon>
        <taxon>Chiroptera</taxon>
        <taxon>Yangochiroptera</taxon>
        <taxon>Vespertilionidae</taxon>
        <taxon>Myotis</taxon>
    </lineage>
</organism>
<name>A0A7J7ZBK3_MYOMY</name>
<evidence type="ECO:0000256" key="3">
    <source>
        <dbReference type="RuleBase" id="RU368012"/>
    </source>
</evidence>
<dbReference type="EC" id="2.1.1.57" evidence="3"/>
<keyword evidence="3" id="KW-0539">Nucleus</keyword>
<keyword evidence="2 3" id="KW-0506">mRNA capping</keyword>
<keyword evidence="7" id="KW-1185">Reference proteome</keyword>
<keyword evidence="3" id="KW-0808">Transferase</keyword>
<dbReference type="Pfam" id="PF01585">
    <property type="entry name" value="G-patch"/>
    <property type="match status" value="1"/>
</dbReference>
<comment type="catalytic activity">
    <reaction evidence="3">
        <text>a 5'-end (N(7)-methyl 5'-triphosphoguanosine)-ribonucleoside in mRNA + S-adenosyl-L-methionine = a 5'-end (N(7)-methyl 5'-triphosphoguanosine)-(2'-O-methyl-ribonucleoside) in mRNA + S-adenosyl-L-homocysteine + H(+)</text>
        <dbReference type="Rhea" id="RHEA:67020"/>
        <dbReference type="Rhea" id="RHEA-COMP:17167"/>
        <dbReference type="Rhea" id="RHEA-COMP:17168"/>
        <dbReference type="ChEBI" id="CHEBI:15378"/>
        <dbReference type="ChEBI" id="CHEBI:57856"/>
        <dbReference type="ChEBI" id="CHEBI:59789"/>
        <dbReference type="ChEBI" id="CHEBI:156461"/>
        <dbReference type="ChEBI" id="CHEBI:167609"/>
        <dbReference type="EC" id="2.1.1.57"/>
    </reaction>
</comment>
<dbReference type="GO" id="GO:0032259">
    <property type="term" value="P:methylation"/>
    <property type="evidence" value="ECO:0007669"/>
    <property type="project" value="UniProtKB-KW"/>
</dbReference>
<evidence type="ECO:0000259" key="5">
    <source>
        <dbReference type="PROSITE" id="PS50174"/>
    </source>
</evidence>
<dbReference type="SMART" id="SM00443">
    <property type="entry name" value="G_patch"/>
    <property type="match status" value="1"/>
</dbReference>
<comment type="subcellular location">
    <subcellularLocation>
        <location evidence="3">Nucleus</location>
    </subcellularLocation>
</comment>
<feature type="transmembrane region" description="Helical" evidence="4">
    <location>
        <begin position="51"/>
        <end position="75"/>
    </location>
</feature>
<dbReference type="GO" id="GO:0006370">
    <property type="term" value="P:7-methylguanosine mRNA capping"/>
    <property type="evidence" value="ECO:0007669"/>
    <property type="project" value="UniProtKB-UniRule"/>
</dbReference>
<evidence type="ECO:0000256" key="1">
    <source>
        <dbReference type="ARBA" id="ARBA00022664"/>
    </source>
</evidence>
<keyword evidence="4" id="KW-0812">Transmembrane</keyword>
<comment type="caution">
    <text evidence="6">The sequence shown here is derived from an EMBL/GenBank/DDBJ whole genome shotgun (WGS) entry which is preliminary data.</text>
</comment>
<dbReference type="InterPro" id="IPR000467">
    <property type="entry name" value="G_patch_dom"/>
</dbReference>
<comment type="function">
    <text evidence="3">S-adenosyl-L-methionine-dependent methyltransferase that mediates RNA cap1 2'-O-ribose methylation to the 5'-cap structure of RNAs. Methylates the ribose of the first nucleotide of a m(7)GpppG-capped mRNA to produce m(7)GpppNmp (cap1).</text>
</comment>
<dbReference type="PROSITE" id="PS50174">
    <property type="entry name" value="G_PATCH"/>
    <property type="match status" value="1"/>
</dbReference>
<evidence type="ECO:0000313" key="7">
    <source>
        <dbReference type="Proteomes" id="UP000527355"/>
    </source>
</evidence>
<dbReference type="AlphaFoldDB" id="A0A7J7ZBK3"/>
<dbReference type="EMBL" id="JABWUV010000003">
    <property type="protein sequence ID" value="KAF6371060.1"/>
    <property type="molecule type" value="Genomic_DNA"/>
</dbReference>
<dbReference type="GO" id="GO:0005737">
    <property type="term" value="C:cytoplasm"/>
    <property type="evidence" value="ECO:0007669"/>
    <property type="project" value="TreeGrafter"/>
</dbReference>
<dbReference type="VEuPathDB" id="HostDB:GeneID_118649597"/>
<keyword evidence="4" id="KW-1133">Transmembrane helix</keyword>
<dbReference type="Proteomes" id="UP000527355">
    <property type="component" value="Unassembled WGS sequence"/>
</dbReference>
<accession>A0A7J7ZBK3</accession>
<sequence length="334" mass="37311">MWYSFGITASRNLPSGFLAPVFALFVPFYCSIPRVQVAHILGPLSITNKTLIYILGLQLFTSGSYIWIVAISGLISGICYNSKILQVHQVLYIPSWMAKFCSWTLEPIFSSSEPTTEARVGMGATVDIQRQQRMELLDRQLMLSQFAQARRQRQQQLALSPPLTMKRRNDPKCTAPIKKQEKRVAEFALSLNSTSDDEPPSSINHAAKVSTTGFCGSDSETEGKQLSSDEAFKADPLVEGTSSRYSMYNSVSQKLMAKMGFREGEGLGKYGQGRKDIVEASNQKGRRGLGLTLQGFEQELNVDWRDEPEPSAFEQVSWFPECTTEIPDTEEMSD</sequence>
<keyword evidence="1 3" id="KW-0507">mRNA processing</keyword>
<keyword evidence="4" id="KW-0472">Membrane</keyword>
<dbReference type="GO" id="GO:0003676">
    <property type="term" value="F:nucleic acid binding"/>
    <property type="evidence" value="ECO:0007669"/>
    <property type="project" value="UniProtKB-UniRule"/>
</dbReference>
<proteinExistence type="predicted"/>